<dbReference type="PANTHER" id="PTHR34478:SF2">
    <property type="entry name" value="MEMBRANE PROTEIN"/>
    <property type="match status" value="1"/>
</dbReference>
<dbReference type="OrthoDB" id="9804152at2"/>
<comment type="caution">
    <text evidence="6">The sequence shown here is derived from an EMBL/GenBank/DDBJ whole genome shotgun (WGS) entry which is preliminary data.</text>
</comment>
<name>A0A2S6G034_9CLOT</name>
<organism evidence="6 7">
    <name type="scientific">Clostridium algidicarnis DSM 15099</name>
    <dbReference type="NCBI Taxonomy" id="1121295"/>
    <lineage>
        <taxon>Bacteria</taxon>
        <taxon>Bacillati</taxon>
        <taxon>Bacillota</taxon>
        <taxon>Clostridia</taxon>
        <taxon>Eubacteriales</taxon>
        <taxon>Clostridiaceae</taxon>
        <taxon>Clostridium</taxon>
    </lineage>
</organism>
<dbReference type="Pfam" id="PF04011">
    <property type="entry name" value="LemA"/>
    <property type="match status" value="1"/>
</dbReference>
<evidence type="ECO:0000313" key="6">
    <source>
        <dbReference type="EMBL" id="PPK49248.1"/>
    </source>
</evidence>
<proteinExistence type="inferred from homology"/>
<protein>
    <submittedName>
        <fullName evidence="6">LemA protein</fullName>
    </submittedName>
</protein>
<evidence type="ECO:0000313" key="7">
    <source>
        <dbReference type="Proteomes" id="UP000239863"/>
    </source>
</evidence>
<keyword evidence="3" id="KW-0812">Transmembrane</keyword>
<keyword evidence="4" id="KW-1133">Transmembrane helix</keyword>
<accession>A0A2S6G034</accession>
<dbReference type="STRING" id="37659.GCA_000703125_01761"/>
<comment type="subcellular location">
    <subcellularLocation>
        <location evidence="1">Membrane</location>
        <topology evidence="1">Single-pass membrane protein</topology>
    </subcellularLocation>
</comment>
<dbReference type="InterPro" id="IPR007156">
    <property type="entry name" value="MamQ_LemA"/>
</dbReference>
<dbReference type="SUPFAM" id="SSF140478">
    <property type="entry name" value="LemA-like"/>
    <property type="match status" value="1"/>
</dbReference>
<dbReference type="Proteomes" id="UP000239863">
    <property type="component" value="Unassembled WGS sequence"/>
</dbReference>
<dbReference type="Gene3D" id="1.20.1440.20">
    <property type="entry name" value="LemA-like domain"/>
    <property type="match status" value="1"/>
</dbReference>
<dbReference type="PANTHER" id="PTHR34478">
    <property type="entry name" value="PROTEIN LEMA"/>
    <property type="match status" value="1"/>
</dbReference>
<dbReference type="AlphaFoldDB" id="A0A2S6G034"/>
<dbReference type="GO" id="GO:0016020">
    <property type="term" value="C:membrane"/>
    <property type="evidence" value="ECO:0007669"/>
    <property type="project" value="UniProtKB-SubCell"/>
</dbReference>
<reference evidence="6 7" key="1">
    <citation type="submission" date="2018-02" db="EMBL/GenBank/DDBJ databases">
        <title>Genomic Encyclopedia of Archaeal and Bacterial Type Strains, Phase II (KMG-II): from individual species to whole genera.</title>
        <authorList>
            <person name="Goeker M."/>
        </authorList>
    </citation>
    <scope>NUCLEOTIDE SEQUENCE [LARGE SCALE GENOMIC DNA]</scope>
    <source>
        <strain evidence="6 7">DSM 15099</strain>
    </source>
</reference>
<sequence>MKKSLKVLLTVLLVILVITIPFVGSYNSMVTSQQKVNTAESNIDAQLQRRSDLIPNVVETVKGYAAQESEIFTQVAEARSKLAGATTTEEKAAADQELTGAVGRLLAISERYPDLKSDQVFRDLTVQLEGTENRISVSRQNFNDAASEYNTSIKRFPRNIVAGMFGFKEKPYFKADEAAKEAPKVEFNNKK</sequence>
<evidence type="ECO:0000256" key="2">
    <source>
        <dbReference type="ARBA" id="ARBA00008854"/>
    </source>
</evidence>
<dbReference type="RefSeq" id="WP_104409252.1">
    <property type="nucleotide sequence ID" value="NZ_PTIS01000002.1"/>
</dbReference>
<evidence type="ECO:0000256" key="5">
    <source>
        <dbReference type="ARBA" id="ARBA00023136"/>
    </source>
</evidence>
<dbReference type="InterPro" id="IPR023353">
    <property type="entry name" value="LemA-like_dom_sf"/>
</dbReference>
<evidence type="ECO:0000256" key="3">
    <source>
        <dbReference type="ARBA" id="ARBA00022692"/>
    </source>
</evidence>
<dbReference type="EMBL" id="PTIS01000002">
    <property type="protein sequence ID" value="PPK49248.1"/>
    <property type="molecule type" value="Genomic_DNA"/>
</dbReference>
<keyword evidence="5" id="KW-0472">Membrane</keyword>
<comment type="similarity">
    <text evidence="2">Belongs to the LemA family.</text>
</comment>
<gene>
    <name evidence="6" type="ORF">BD821_102163</name>
</gene>
<evidence type="ECO:0000256" key="4">
    <source>
        <dbReference type="ARBA" id="ARBA00022989"/>
    </source>
</evidence>
<evidence type="ECO:0000256" key="1">
    <source>
        <dbReference type="ARBA" id="ARBA00004167"/>
    </source>
</evidence>